<evidence type="ECO:0000313" key="1">
    <source>
        <dbReference type="EMBL" id="SDP40971.1"/>
    </source>
</evidence>
<dbReference type="EMBL" id="FNJC01000004">
    <property type="protein sequence ID" value="SDP40971.1"/>
    <property type="molecule type" value="Genomic_DNA"/>
</dbReference>
<reference evidence="1 2" key="1">
    <citation type="submission" date="2016-10" db="EMBL/GenBank/DDBJ databases">
        <authorList>
            <person name="Varghese N."/>
            <person name="Submissions S."/>
        </authorList>
    </citation>
    <scope>NUCLEOTIDE SEQUENCE [LARGE SCALE GENOMIC DNA]</scope>
    <source>
        <strain evidence="1 2">CGMCC 1.6497</strain>
    </source>
</reference>
<comment type="caution">
    <text evidence="1">The sequence shown here is derived from an EMBL/GenBank/DDBJ whole genome shotgun (WGS) entry which is preliminary data.</text>
</comment>
<dbReference type="RefSeq" id="WP_090229732.1">
    <property type="nucleotide sequence ID" value="NZ_FNJC01000004.1"/>
</dbReference>
<dbReference type="Proteomes" id="UP000198795">
    <property type="component" value="Unassembled WGS sequence"/>
</dbReference>
<evidence type="ECO:0000313" key="2">
    <source>
        <dbReference type="Proteomes" id="UP000198795"/>
    </source>
</evidence>
<organism evidence="1 2">
    <name type="scientific">Filomicrobium insigne</name>
    <dbReference type="NCBI Taxonomy" id="418854"/>
    <lineage>
        <taxon>Bacteria</taxon>
        <taxon>Pseudomonadati</taxon>
        <taxon>Pseudomonadota</taxon>
        <taxon>Alphaproteobacteria</taxon>
        <taxon>Hyphomicrobiales</taxon>
        <taxon>Hyphomicrobiaceae</taxon>
        <taxon>Filomicrobium</taxon>
    </lineage>
</organism>
<protein>
    <submittedName>
        <fullName evidence="1">Uncharacterized protein</fullName>
    </submittedName>
</protein>
<name>A0A1H0SGN1_9HYPH</name>
<sequence length="100" mass="10984">MLNGYTHDPMALGVLLGRLDAESSRQTEILLASYEETRALRADLRDLPARIAAQLPKQRPRIHIGRWLKAALGMLILALAVAGKITWSEALPILRGALGF</sequence>
<proteinExistence type="predicted"/>
<gene>
    <name evidence="1" type="ORF">SAMN04488061_2892</name>
</gene>
<keyword evidence="2" id="KW-1185">Reference proteome</keyword>
<accession>A0A1H0SGN1</accession>